<dbReference type="SUPFAM" id="SSF48652">
    <property type="entry name" value="Tetraspanin"/>
    <property type="match status" value="1"/>
</dbReference>
<evidence type="ECO:0000313" key="8">
    <source>
        <dbReference type="Proteomes" id="UP001066276"/>
    </source>
</evidence>
<keyword evidence="4 6" id="KW-0472">Membrane</keyword>
<evidence type="ECO:0008006" key="9">
    <source>
        <dbReference type="Google" id="ProtNLM"/>
    </source>
</evidence>
<organism evidence="7 8">
    <name type="scientific">Pleurodeles waltl</name>
    <name type="common">Iberian ribbed newt</name>
    <dbReference type="NCBI Taxonomy" id="8319"/>
    <lineage>
        <taxon>Eukaryota</taxon>
        <taxon>Metazoa</taxon>
        <taxon>Chordata</taxon>
        <taxon>Craniata</taxon>
        <taxon>Vertebrata</taxon>
        <taxon>Euteleostomi</taxon>
        <taxon>Amphibia</taxon>
        <taxon>Batrachia</taxon>
        <taxon>Caudata</taxon>
        <taxon>Salamandroidea</taxon>
        <taxon>Salamandridae</taxon>
        <taxon>Pleurodelinae</taxon>
        <taxon>Pleurodeles</taxon>
    </lineage>
</organism>
<feature type="transmembrane region" description="Helical" evidence="6">
    <location>
        <begin position="83"/>
        <end position="104"/>
    </location>
</feature>
<sequence>MPEASGCLFKGRARLVAVPETESSARKTGRKRGVCPGSAGASPEGLVRFSTNIPGARTARTSGGGPAMADRPGGGCLRLLKTFCLLFWGSGSFLCYAGVSLFLTCRYFQYFFQDPYFILPSALAIAAAGVLFFTGLLGCCITTKDARCQQGTFMYFIVILFCLEASAAILGYIYSNRIDYELSSMEDVFMKYNGSSPDLNSRKVDQLQEKLECCGVHNYTDWSDVPWQPHSINGSVPESCCIKSYSNCTGDMSYPELLYQKGCQGTLHQKLQRFLKYIYWGSVGAIAVEILAALIDCVLMGRQSFQDYRILDSETFA</sequence>
<keyword evidence="3 6" id="KW-1133">Transmembrane helix</keyword>
<accession>A0AAV7L2X5</accession>
<dbReference type="Gene3D" id="1.10.1450.10">
    <property type="entry name" value="Tetraspanin"/>
    <property type="match status" value="1"/>
</dbReference>
<feature type="transmembrane region" description="Helical" evidence="6">
    <location>
        <begin position="277"/>
        <end position="299"/>
    </location>
</feature>
<dbReference type="EMBL" id="JANPWB010000016">
    <property type="protein sequence ID" value="KAJ1084835.1"/>
    <property type="molecule type" value="Genomic_DNA"/>
</dbReference>
<gene>
    <name evidence="7" type="ORF">NDU88_004981</name>
</gene>
<evidence type="ECO:0000313" key="7">
    <source>
        <dbReference type="EMBL" id="KAJ1084835.1"/>
    </source>
</evidence>
<reference evidence="7" key="1">
    <citation type="journal article" date="2022" name="bioRxiv">
        <title>Sequencing and chromosome-scale assembly of the giantPleurodeles waltlgenome.</title>
        <authorList>
            <person name="Brown T."/>
            <person name="Elewa A."/>
            <person name="Iarovenko S."/>
            <person name="Subramanian E."/>
            <person name="Araus A.J."/>
            <person name="Petzold A."/>
            <person name="Susuki M."/>
            <person name="Suzuki K.-i.T."/>
            <person name="Hayashi T."/>
            <person name="Toyoda A."/>
            <person name="Oliveira C."/>
            <person name="Osipova E."/>
            <person name="Leigh N.D."/>
            <person name="Simon A."/>
            <person name="Yun M.H."/>
        </authorList>
    </citation>
    <scope>NUCLEOTIDE SEQUENCE</scope>
    <source>
        <strain evidence="7">20211129_DDA</strain>
        <tissue evidence="7">Liver</tissue>
    </source>
</reference>
<dbReference type="PANTHER" id="PTHR19282:SF544">
    <property type="entry name" value="TETRASPANIN"/>
    <property type="match status" value="1"/>
</dbReference>
<feature type="region of interest" description="Disordered" evidence="5">
    <location>
        <begin position="21"/>
        <end position="40"/>
    </location>
</feature>
<dbReference type="PANTHER" id="PTHR19282">
    <property type="entry name" value="TETRASPANIN"/>
    <property type="match status" value="1"/>
</dbReference>
<dbReference type="InterPro" id="IPR018499">
    <property type="entry name" value="Tetraspanin/Peripherin"/>
</dbReference>
<protein>
    <recommendedName>
        <fullName evidence="9">Tetraspanin</fullName>
    </recommendedName>
</protein>
<proteinExistence type="predicted"/>
<comment type="subcellular location">
    <subcellularLocation>
        <location evidence="1">Membrane</location>
        <topology evidence="1">Multi-pass membrane protein</topology>
    </subcellularLocation>
</comment>
<dbReference type="Pfam" id="PF00335">
    <property type="entry name" value="Tetraspanin"/>
    <property type="match status" value="1"/>
</dbReference>
<comment type="caution">
    <text evidence="7">The sequence shown here is derived from an EMBL/GenBank/DDBJ whole genome shotgun (WGS) entry which is preliminary data.</text>
</comment>
<feature type="transmembrane region" description="Helical" evidence="6">
    <location>
        <begin position="153"/>
        <end position="174"/>
    </location>
</feature>
<dbReference type="PRINTS" id="PR00259">
    <property type="entry name" value="TMFOUR"/>
</dbReference>
<dbReference type="InterPro" id="IPR008952">
    <property type="entry name" value="Tetraspanin_EC2_sf"/>
</dbReference>
<evidence type="ECO:0000256" key="2">
    <source>
        <dbReference type="ARBA" id="ARBA00022692"/>
    </source>
</evidence>
<evidence type="ECO:0000256" key="6">
    <source>
        <dbReference type="SAM" id="Phobius"/>
    </source>
</evidence>
<keyword evidence="8" id="KW-1185">Reference proteome</keyword>
<dbReference type="GO" id="GO:0005886">
    <property type="term" value="C:plasma membrane"/>
    <property type="evidence" value="ECO:0007669"/>
    <property type="project" value="TreeGrafter"/>
</dbReference>
<evidence type="ECO:0000256" key="4">
    <source>
        <dbReference type="ARBA" id="ARBA00023136"/>
    </source>
</evidence>
<dbReference type="AlphaFoldDB" id="A0AAV7L2X5"/>
<evidence type="ECO:0000256" key="3">
    <source>
        <dbReference type="ARBA" id="ARBA00022989"/>
    </source>
</evidence>
<evidence type="ECO:0000256" key="5">
    <source>
        <dbReference type="SAM" id="MobiDB-lite"/>
    </source>
</evidence>
<feature type="transmembrane region" description="Helical" evidence="6">
    <location>
        <begin position="116"/>
        <end position="141"/>
    </location>
</feature>
<name>A0AAV7L2X5_PLEWA</name>
<dbReference type="Proteomes" id="UP001066276">
    <property type="component" value="Chromosome 12"/>
</dbReference>
<evidence type="ECO:0000256" key="1">
    <source>
        <dbReference type="ARBA" id="ARBA00004141"/>
    </source>
</evidence>
<keyword evidence="2 6" id="KW-0812">Transmembrane</keyword>